<dbReference type="InterPro" id="IPR005119">
    <property type="entry name" value="LysR_subst-bd"/>
</dbReference>
<feature type="domain" description="HTH lysR-type" evidence="5">
    <location>
        <begin position="2"/>
        <end position="59"/>
    </location>
</feature>
<dbReference type="PRINTS" id="PR00039">
    <property type="entry name" value="HTHLYSR"/>
</dbReference>
<dbReference type="GO" id="GO:0003700">
    <property type="term" value="F:DNA-binding transcription factor activity"/>
    <property type="evidence" value="ECO:0007669"/>
    <property type="project" value="InterPro"/>
</dbReference>
<gene>
    <name evidence="6" type="ORF">CBP12_10345</name>
</gene>
<evidence type="ECO:0000259" key="5">
    <source>
        <dbReference type="PROSITE" id="PS50931"/>
    </source>
</evidence>
<dbReference type="Gene3D" id="3.40.190.290">
    <property type="match status" value="1"/>
</dbReference>
<keyword evidence="3" id="KW-0238">DNA-binding</keyword>
<dbReference type="InterPro" id="IPR000847">
    <property type="entry name" value="LysR_HTH_N"/>
</dbReference>
<keyword evidence="7" id="KW-1185">Reference proteome</keyword>
<dbReference type="SUPFAM" id="SSF53850">
    <property type="entry name" value="Periplasmic binding protein-like II"/>
    <property type="match status" value="1"/>
</dbReference>
<dbReference type="RefSeq" id="WP_086964356.1">
    <property type="nucleotide sequence ID" value="NZ_CP021376.1"/>
</dbReference>
<dbReference type="PROSITE" id="PS50931">
    <property type="entry name" value="HTH_LYSR"/>
    <property type="match status" value="1"/>
</dbReference>
<dbReference type="OrthoDB" id="9808620at2"/>
<proteinExistence type="inferred from homology"/>
<organism evidence="6 7">
    <name type="scientific">Oceanisphaera avium</name>
    <dbReference type="NCBI Taxonomy" id="1903694"/>
    <lineage>
        <taxon>Bacteria</taxon>
        <taxon>Pseudomonadati</taxon>
        <taxon>Pseudomonadota</taxon>
        <taxon>Gammaproteobacteria</taxon>
        <taxon>Aeromonadales</taxon>
        <taxon>Aeromonadaceae</taxon>
        <taxon>Oceanisphaera</taxon>
    </lineage>
</organism>
<dbReference type="PANTHER" id="PTHR30126">
    <property type="entry name" value="HTH-TYPE TRANSCRIPTIONAL REGULATOR"/>
    <property type="match status" value="1"/>
</dbReference>
<keyword evidence="2" id="KW-0805">Transcription regulation</keyword>
<accession>A0A1Y0CYZ1</accession>
<name>A0A1Y0CYZ1_9GAMM</name>
<dbReference type="EMBL" id="CP021376">
    <property type="protein sequence ID" value="ART80488.1"/>
    <property type="molecule type" value="Genomic_DNA"/>
</dbReference>
<dbReference type="PANTHER" id="PTHR30126:SF94">
    <property type="entry name" value="LYSR FAMILY TRANSCRIPTIONAL REGULATOR"/>
    <property type="match status" value="1"/>
</dbReference>
<evidence type="ECO:0000256" key="2">
    <source>
        <dbReference type="ARBA" id="ARBA00023015"/>
    </source>
</evidence>
<dbReference type="GO" id="GO:0000976">
    <property type="term" value="F:transcription cis-regulatory region binding"/>
    <property type="evidence" value="ECO:0007669"/>
    <property type="project" value="TreeGrafter"/>
</dbReference>
<dbReference type="KEGG" id="ocm:CBP12_10345"/>
<dbReference type="Proteomes" id="UP000243793">
    <property type="component" value="Chromosome"/>
</dbReference>
<dbReference type="Pfam" id="PF00126">
    <property type="entry name" value="HTH_1"/>
    <property type="match status" value="1"/>
</dbReference>
<dbReference type="Gene3D" id="1.10.10.10">
    <property type="entry name" value="Winged helix-like DNA-binding domain superfamily/Winged helix DNA-binding domain"/>
    <property type="match status" value="1"/>
</dbReference>
<evidence type="ECO:0000256" key="3">
    <source>
        <dbReference type="ARBA" id="ARBA00023125"/>
    </source>
</evidence>
<evidence type="ECO:0000256" key="4">
    <source>
        <dbReference type="ARBA" id="ARBA00023163"/>
    </source>
</evidence>
<evidence type="ECO:0000256" key="1">
    <source>
        <dbReference type="ARBA" id="ARBA00009437"/>
    </source>
</evidence>
<evidence type="ECO:0000313" key="7">
    <source>
        <dbReference type="Proteomes" id="UP000243793"/>
    </source>
</evidence>
<protein>
    <submittedName>
        <fullName evidence="6">LysR family transcriptional regulator</fullName>
    </submittedName>
</protein>
<comment type="similarity">
    <text evidence="1">Belongs to the LysR transcriptional regulatory family.</text>
</comment>
<dbReference type="InterPro" id="IPR036388">
    <property type="entry name" value="WH-like_DNA-bd_sf"/>
</dbReference>
<dbReference type="AlphaFoldDB" id="A0A1Y0CYZ1"/>
<sequence>MISLKQLQAFTSIARYGNLSTAANELFLSKGALSQSLAQLERQLGQVLFDRVHPRLQLNEQGRQLQPLAEEILSRVMDVEHLFAEQGTPTGSLRLGASQTIGNYVLPAILAQQPQLHKVQITHTQALCEKILRFELDLALVEGEHFPPPLISQDWLTDELLVVANPQHELFKRYGEQLVTTPLKLAQLANQAWVLRERESGIRQQFEQQLAPKLAPLGQVLELNTIESIMQAAEHGLGLAFVSRRAAGERISTGRLKVVPLDRMLSRTFKLVWHKQKYHSASLSHFIELCLQHMNKPLP</sequence>
<dbReference type="SUPFAM" id="SSF46785">
    <property type="entry name" value="Winged helix' DNA-binding domain"/>
    <property type="match status" value="1"/>
</dbReference>
<reference evidence="7" key="1">
    <citation type="submission" date="2017-05" db="EMBL/GenBank/DDBJ databases">
        <authorList>
            <person name="Sung H."/>
        </authorList>
    </citation>
    <scope>NUCLEOTIDE SEQUENCE [LARGE SCALE GENOMIC DNA]</scope>
    <source>
        <strain evidence="7">AMac2203</strain>
    </source>
</reference>
<dbReference type="InterPro" id="IPR036390">
    <property type="entry name" value="WH_DNA-bd_sf"/>
</dbReference>
<keyword evidence="4" id="KW-0804">Transcription</keyword>
<dbReference type="Pfam" id="PF03466">
    <property type="entry name" value="LysR_substrate"/>
    <property type="match status" value="1"/>
</dbReference>
<evidence type="ECO:0000313" key="6">
    <source>
        <dbReference type="EMBL" id="ART80488.1"/>
    </source>
</evidence>